<proteinExistence type="predicted"/>
<keyword evidence="2" id="KW-1185">Reference proteome</keyword>
<evidence type="ECO:0000313" key="2">
    <source>
        <dbReference type="Proteomes" id="UP001165289"/>
    </source>
</evidence>
<sequence length="184" mass="20464">MLTGQLPKEVRIKAKAEIADKEPLTEIEAGEFIMKVKEFLSQNGLAIDIGLRSFIKVATLRDEPAEKQFNNLDDPNVSQENAGVNALRLKPRQTRNWRGIRRASSQLECYQCHERAMMEVLPKRVCGICGGKGHDPACRPLYENAVTLEVWANGVKLHAMLDTGAKPSVLEDAPFKKSVEAPPN</sequence>
<dbReference type="Proteomes" id="UP001165289">
    <property type="component" value="Unassembled WGS sequence"/>
</dbReference>
<evidence type="ECO:0000313" key="1">
    <source>
        <dbReference type="EMBL" id="KAI6655324.1"/>
    </source>
</evidence>
<accession>A0AAV7K3Y2</accession>
<organism evidence="1 2">
    <name type="scientific">Oopsacas minuta</name>
    <dbReference type="NCBI Taxonomy" id="111878"/>
    <lineage>
        <taxon>Eukaryota</taxon>
        <taxon>Metazoa</taxon>
        <taxon>Porifera</taxon>
        <taxon>Hexactinellida</taxon>
        <taxon>Hexasterophora</taxon>
        <taxon>Lyssacinosida</taxon>
        <taxon>Leucopsacidae</taxon>
        <taxon>Oopsacas</taxon>
    </lineage>
</organism>
<name>A0AAV7K3Y2_9METZ</name>
<dbReference type="SUPFAM" id="SSF50630">
    <property type="entry name" value="Acid proteases"/>
    <property type="match status" value="1"/>
</dbReference>
<evidence type="ECO:0008006" key="3">
    <source>
        <dbReference type="Google" id="ProtNLM"/>
    </source>
</evidence>
<protein>
    <recommendedName>
        <fullName evidence="3">Peptidase A2 domain-containing protein</fullName>
    </recommendedName>
</protein>
<dbReference type="AlphaFoldDB" id="A0AAV7K3Y2"/>
<gene>
    <name evidence="1" type="ORF">LOD99_2159</name>
</gene>
<reference evidence="1 2" key="1">
    <citation type="journal article" date="2023" name="BMC Biol.">
        <title>The compact genome of the sponge Oopsacas minuta (Hexactinellida) is lacking key metazoan core genes.</title>
        <authorList>
            <person name="Santini S."/>
            <person name="Schenkelaars Q."/>
            <person name="Jourda C."/>
            <person name="Duchesne M."/>
            <person name="Belahbib H."/>
            <person name="Rocher C."/>
            <person name="Selva M."/>
            <person name="Riesgo A."/>
            <person name="Vervoort M."/>
            <person name="Leys S.P."/>
            <person name="Kodjabachian L."/>
            <person name="Le Bivic A."/>
            <person name="Borchiellini C."/>
            <person name="Claverie J.M."/>
            <person name="Renard E."/>
        </authorList>
    </citation>
    <scope>NUCLEOTIDE SEQUENCE [LARGE SCALE GENOMIC DNA]</scope>
    <source>
        <strain evidence="1">SPO-2</strain>
    </source>
</reference>
<dbReference type="EMBL" id="JAKMXF010000199">
    <property type="protein sequence ID" value="KAI6655324.1"/>
    <property type="molecule type" value="Genomic_DNA"/>
</dbReference>
<dbReference type="InterPro" id="IPR021109">
    <property type="entry name" value="Peptidase_aspartic_dom_sf"/>
</dbReference>
<comment type="caution">
    <text evidence="1">The sequence shown here is derived from an EMBL/GenBank/DDBJ whole genome shotgun (WGS) entry which is preliminary data.</text>
</comment>